<dbReference type="Gene3D" id="3.40.50.300">
    <property type="entry name" value="P-loop containing nucleotide triphosphate hydrolases"/>
    <property type="match status" value="1"/>
</dbReference>
<organism evidence="1 2">
    <name type="scientific">Candidatus Thiothrix singaporensis</name>
    <dbReference type="NCBI Taxonomy" id="2799669"/>
    <lineage>
        <taxon>Bacteria</taxon>
        <taxon>Pseudomonadati</taxon>
        <taxon>Pseudomonadota</taxon>
        <taxon>Gammaproteobacteria</taxon>
        <taxon>Thiotrichales</taxon>
        <taxon>Thiotrichaceae</taxon>
        <taxon>Thiothrix</taxon>
    </lineage>
</organism>
<sequence length="78" mass="8522">MSSDYLKQLVDHAEQGGVDFDLVMIDSPPVLGLADALLIGNRTHATLFVVACNETRRSPLRARMSACYRQEAISLVSS</sequence>
<accession>A0A7L6AQ19</accession>
<evidence type="ECO:0008006" key="3">
    <source>
        <dbReference type="Google" id="ProtNLM"/>
    </source>
</evidence>
<reference evidence="1" key="1">
    <citation type="submission" date="2020-06" db="EMBL/GenBank/DDBJ databases">
        <title>Analysis procedures for assessing recovery of high quality, complete, closed genomes from Nanopore long read metagenome sequencing.</title>
        <authorList>
            <person name="Bessarab I."/>
            <person name="Arumugam K."/>
            <person name="Haryono M."/>
            <person name="Liu X."/>
            <person name="Roy S."/>
            <person name="Zuniga-Montanez R.E."/>
            <person name="Qiu G."/>
            <person name="Drautz-Moses D.I."/>
            <person name="Law Y.Y."/>
            <person name="Wuertz S."/>
            <person name="Lauro F.M."/>
            <person name="Huson D.H."/>
            <person name="Williams R.B."/>
        </authorList>
    </citation>
    <scope>NUCLEOTIDE SEQUENCE [LARGE SCALE GENOMIC DNA]</scope>
    <source>
        <strain evidence="1">SSD2</strain>
    </source>
</reference>
<dbReference type="AlphaFoldDB" id="A0A7L6AQ19"/>
<evidence type="ECO:0000313" key="1">
    <source>
        <dbReference type="EMBL" id="QLQ31199.1"/>
    </source>
</evidence>
<dbReference type="EMBL" id="CP059265">
    <property type="protein sequence ID" value="QLQ31199.1"/>
    <property type="molecule type" value="Genomic_DNA"/>
</dbReference>
<evidence type="ECO:0000313" key="2">
    <source>
        <dbReference type="Proteomes" id="UP000510621"/>
    </source>
</evidence>
<protein>
    <recommendedName>
        <fullName evidence="3">AAA domain-containing protein</fullName>
    </recommendedName>
</protein>
<gene>
    <name evidence="1" type="ORF">HZT40_05810</name>
</gene>
<dbReference type="Proteomes" id="UP000510621">
    <property type="component" value="Chromosome"/>
</dbReference>
<name>A0A7L6AQ19_9GAMM</name>
<keyword evidence="2" id="KW-1185">Reference proteome</keyword>
<dbReference type="InterPro" id="IPR027417">
    <property type="entry name" value="P-loop_NTPase"/>
</dbReference>
<dbReference type="KEGG" id="this:HZT40_05810"/>
<proteinExistence type="predicted"/>